<evidence type="ECO:0000256" key="3">
    <source>
        <dbReference type="ARBA" id="ARBA00020392"/>
    </source>
</evidence>
<evidence type="ECO:0000256" key="2">
    <source>
        <dbReference type="ARBA" id="ARBA00010004"/>
    </source>
</evidence>
<evidence type="ECO:0000256" key="8">
    <source>
        <dbReference type="ARBA" id="ARBA00022927"/>
    </source>
</evidence>
<evidence type="ECO:0000256" key="9">
    <source>
        <dbReference type="ARBA" id="ARBA00023136"/>
    </source>
</evidence>
<dbReference type="GO" id="GO:0044781">
    <property type="term" value="P:bacterial-type flagellum organization"/>
    <property type="evidence" value="ECO:0007669"/>
    <property type="project" value="UniProtKB-KW"/>
</dbReference>
<evidence type="ECO:0000256" key="6">
    <source>
        <dbReference type="ARBA" id="ARBA00022500"/>
    </source>
</evidence>
<comment type="subcellular location">
    <subcellularLocation>
        <location evidence="1">Cell membrane</location>
        <topology evidence="1">Peripheral membrane protein</topology>
        <orientation evidence="1">Cytoplasmic side</orientation>
    </subcellularLocation>
</comment>
<dbReference type="Proteomes" id="UP000034166">
    <property type="component" value="Unassembled WGS sequence"/>
</dbReference>
<protein>
    <recommendedName>
        <fullName evidence="3">Flagellar FliJ protein</fullName>
    </recommendedName>
</protein>
<evidence type="ECO:0000256" key="7">
    <source>
        <dbReference type="ARBA" id="ARBA00022795"/>
    </source>
</evidence>
<comment type="similarity">
    <text evidence="2">Belongs to the FliJ family.</text>
</comment>
<gene>
    <name evidence="12" type="ORF">WQ57_06545</name>
</gene>
<keyword evidence="4" id="KW-0813">Transport</keyword>
<sequence>MAKFIYPFQKILDYKENEKEFAQIQMAQAISMQKESLRKIQEIYQKIIEAENKKNQRQQDGVNIFELRMHEIYINQLKEQLMSAERELEQMESHVAQTQGHLQVKVQEEKTWSNLKKQKLSQFEHHAKAAEQAYFDELAASRFYRASAGERG</sequence>
<evidence type="ECO:0000313" key="12">
    <source>
        <dbReference type="EMBL" id="KKK38999.1"/>
    </source>
</evidence>
<keyword evidence="11" id="KW-0175">Coiled coil</keyword>
<dbReference type="GO" id="GO:0005886">
    <property type="term" value="C:plasma membrane"/>
    <property type="evidence" value="ECO:0007669"/>
    <property type="project" value="UniProtKB-SubCell"/>
</dbReference>
<keyword evidence="8" id="KW-0653">Protein transport</keyword>
<evidence type="ECO:0000256" key="1">
    <source>
        <dbReference type="ARBA" id="ARBA00004413"/>
    </source>
</evidence>
<reference evidence="12 13" key="1">
    <citation type="submission" date="2015-04" db="EMBL/GenBank/DDBJ databases">
        <title>Taxonomic description and genome sequence of Bacillus campisalis sp. nov., a novel member of the genus Bacillus isolated from solar saltern.</title>
        <authorList>
            <person name="Mathan Kumar R."/>
            <person name="Kaur G."/>
            <person name="Kumar A."/>
            <person name="Singh N.K."/>
            <person name="Kaur N."/>
            <person name="Kumar N."/>
            <person name="Mayilraj S."/>
        </authorList>
    </citation>
    <scope>NUCLEOTIDE SEQUENCE [LARGE SCALE GENOMIC DNA]</scope>
    <source>
        <strain evidence="12 13">SA2-6</strain>
    </source>
</reference>
<dbReference type="EMBL" id="LAYY01000005">
    <property type="protein sequence ID" value="KKK38999.1"/>
    <property type="molecule type" value="Genomic_DNA"/>
</dbReference>
<dbReference type="GO" id="GO:0015031">
    <property type="term" value="P:protein transport"/>
    <property type="evidence" value="ECO:0007669"/>
    <property type="project" value="UniProtKB-KW"/>
</dbReference>
<dbReference type="PATRIC" id="fig|1408103.3.peg.1474"/>
<evidence type="ECO:0000256" key="5">
    <source>
        <dbReference type="ARBA" id="ARBA00022475"/>
    </source>
</evidence>
<keyword evidence="6" id="KW-0145">Chemotaxis</keyword>
<keyword evidence="12" id="KW-0969">Cilium</keyword>
<dbReference type="Gene3D" id="1.10.287.1700">
    <property type="match status" value="1"/>
</dbReference>
<organism evidence="12 13">
    <name type="scientific">Mesobacillus campisalis</name>
    <dbReference type="NCBI Taxonomy" id="1408103"/>
    <lineage>
        <taxon>Bacteria</taxon>
        <taxon>Bacillati</taxon>
        <taxon>Bacillota</taxon>
        <taxon>Bacilli</taxon>
        <taxon>Bacillales</taxon>
        <taxon>Bacillaceae</taxon>
        <taxon>Mesobacillus</taxon>
    </lineage>
</organism>
<feature type="coiled-coil region" evidence="11">
    <location>
        <begin position="40"/>
        <end position="101"/>
    </location>
</feature>
<dbReference type="InterPro" id="IPR012823">
    <property type="entry name" value="Flagell_FliJ"/>
</dbReference>
<dbReference type="Pfam" id="PF02050">
    <property type="entry name" value="FliJ"/>
    <property type="match status" value="1"/>
</dbReference>
<dbReference type="GO" id="GO:0006935">
    <property type="term" value="P:chemotaxis"/>
    <property type="evidence" value="ECO:0007669"/>
    <property type="project" value="UniProtKB-KW"/>
</dbReference>
<keyword evidence="5" id="KW-1003">Cell membrane</keyword>
<keyword evidence="10" id="KW-1006">Bacterial flagellum protein export</keyword>
<evidence type="ECO:0000256" key="11">
    <source>
        <dbReference type="SAM" id="Coils"/>
    </source>
</evidence>
<dbReference type="GO" id="GO:0071973">
    <property type="term" value="P:bacterial-type flagellum-dependent cell motility"/>
    <property type="evidence" value="ECO:0007669"/>
    <property type="project" value="InterPro"/>
</dbReference>
<comment type="caution">
    <text evidence="12">The sequence shown here is derived from an EMBL/GenBank/DDBJ whole genome shotgun (WGS) entry which is preliminary data.</text>
</comment>
<keyword evidence="7" id="KW-1005">Bacterial flagellum biogenesis</keyword>
<keyword evidence="13" id="KW-1185">Reference proteome</keyword>
<keyword evidence="12" id="KW-0282">Flagellum</keyword>
<evidence type="ECO:0000313" key="13">
    <source>
        <dbReference type="Proteomes" id="UP000034166"/>
    </source>
</evidence>
<accession>A0A0M2SWR0</accession>
<dbReference type="RefSeq" id="WP_046522933.1">
    <property type="nucleotide sequence ID" value="NZ_LAYY01000005.1"/>
</dbReference>
<proteinExistence type="inferred from homology"/>
<evidence type="ECO:0000256" key="10">
    <source>
        <dbReference type="ARBA" id="ARBA00023225"/>
    </source>
</evidence>
<dbReference type="AlphaFoldDB" id="A0A0M2SWR0"/>
<dbReference type="GO" id="GO:0009288">
    <property type="term" value="C:bacterial-type flagellum"/>
    <property type="evidence" value="ECO:0007669"/>
    <property type="project" value="InterPro"/>
</dbReference>
<name>A0A0M2SWR0_9BACI</name>
<dbReference type="NCBIfam" id="TIGR02473">
    <property type="entry name" value="flagell_FliJ"/>
    <property type="match status" value="1"/>
</dbReference>
<keyword evidence="9" id="KW-0472">Membrane</keyword>
<dbReference type="OrthoDB" id="2968361at2"/>
<evidence type="ECO:0000256" key="4">
    <source>
        <dbReference type="ARBA" id="ARBA00022448"/>
    </source>
</evidence>
<keyword evidence="12" id="KW-0966">Cell projection</keyword>
<dbReference type="InterPro" id="IPR053716">
    <property type="entry name" value="Flag_assembly_chemotaxis_eff"/>
</dbReference>